<evidence type="ECO:0000259" key="2">
    <source>
        <dbReference type="Pfam" id="PF14341"/>
    </source>
</evidence>
<dbReference type="InterPro" id="IPR025746">
    <property type="entry name" value="PilX_N_dom"/>
</dbReference>
<keyword evidence="1" id="KW-0472">Membrane</keyword>
<keyword evidence="1" id="KW-0812">Transmembrane</keyword>
<dbReference type="Proteomes" id="UP001623660">
    <property type="component" value="Unassembled WGS sequence"/>
</dbReference>
<dbReference type="Pfam" id="PF14341">
    <property type="entry name" value="PilX_N"/>
    <property type="match status" value="1"/>
</dbReference>
<keyword evidence="1" id="KW-1133">Transmembrane helix</keyword>
<evidence type="ECO:0000313" key="3">
    <source>
        <dbReference type="EMBL" id="MFL0195454.1"/>
    </source>
</evidence>
<dbReference type="EMBL" id="JBJHZX010000009">
    <property type="protein sequence ID" value="MFL0195454.1"/>
    <property type="molecule type" value="Genomic_DNA"/>
</dbReference>
<reference evidence="3 4" key="1">
    <citation type="submission" date="2024-11" db="EMBL/GenBank/DDBJ databases">
        <authorList>
            <person name="Heng Y.C."/>
            <person name="Lim A.C.H."/>
            <person name="Lee J.K.Y."/>
            <person name="Kittelmann S."/>
        </authorList>
    </citation>
    <scope>NUCLEOTIDE SEQUENCE [LARGE SCALE GENOMIC DNA]</scope>
    <source>
        <strain evidence="3 4">WILCCON 0269</strain>
    </source>
</reference>
<protein>
    <submittedName>
        <fullName evidence="3">PilX N-terminal domain-containing pilus assembly protein</fullName>
    </submittedName>
</protein>
<gene>
    <name evidence="3" type="ORF">ACJDU8_07730</name>
</gene>
<dbReference type="RefSeq" id="WP_406791576.1">
    <property type="nucleotide sequence ID" value="NZ_JBJHZX010000009.1"/>
</dbReference>
<proteinExistence type="predicted"/>
<feature type="transmembrane region" description="Helical" evidence="1">
    <location>
        <begin position="7"/>
        <end position="26"/>
    </location>
</feature>
<evidence type="ECO:0000256" key="1">
    <source>
        <dbReference type="SAM" id="Phobius"/>
    </source>
</evidence>
<feature type="domain" description="Type 4 fimbrial biogenesis protein PilX N-terminal" evidence="2">
    <location>
        <begin position="4"/>
        <end position="53"/>
    </location>
</feature>
<name>A0ABW8SHF5_9CLOT</name>
<comment type="caution">
    <text evidence="3">The sequence shown here is derived from an EMBL/GenBank/DDBJ whole genome shotgun (WGS) entry which is preliminary data.</text>
</comment>
<sequence>MKKKGSALVIVIIIMMVVFMLAAFMVDTSVKSNRVASDTFNNTRAYYSAETGIYDFINDIIDKNCSVSLNESITNHYNAHGLYGDNMEVYTAKIIDIDTESNPKEFTINSTGNYGSQGYTIIAEVYITAVDNGSGGYNYSYSINSKKVYKS</sequence>
<organism evidence="3 4">
    <name type="scientific">Candidatus Clostridium eludens</name>
    <dbReference type="NCBI Taxonomy" id="3381663"/>
    <lineage>
        <taxon>Bacteria</taxon>
        <taxon>Bacillati</taxon>
        <taxon>Bacillota</taxon>
        <taxon>Clostridia</taxon>
        <taxon>Eubacteriales</taxon>
        <taxon>Clostridiaceae</taxon>
        <taxon>Clostridium</taxon>
    </lineage>
</organism>
<keyword evidence="4" id="KW-1185">Reference proteome</keyword>
<evidence type="ECO:0000313" key="4">
    <source>
        <dbReference type="Proteomes" id="UP001623660"/>
    </source>
</evidence>
<accession>A0ABW8SHF5</accession>